<dbReference type="SUPFAM" id="SSF46785">
    <property type="entry name" value="Winged helix' DNA-binding domain"/>
    <property type="match status" value="1"/>
</dbReference>
<feature type="compositionally biased region" description="Acidic residues" evidence="10">
    <location>
        <begin position="314"/>
        <end position="342"/>
    </location>
</feature>
<evidence type="ECO:0000313" key="13">
    <source>
        <dbReference type="EMBL" id="KAI9634193.1"/>
    </source>
</evidence>
<dbReference type="GO" id="GO:0005674">
    <property type="term" value="C:transcription factor TFIIF complex"/>
    <property type="evidence" value="ECO:0007669"/>
    <property type="project" value="InterPro"/>
</dbReference>
<evidence type="ECO:0000256" key="9">
    <source>
        <dbReference type="ARBA" id="ARBA00081863"/>
    </source>
</evidence>
<evidence type="ECO:0000259" key="12">
    <source>
        <dbReference type="Pfam" id="PF17683"/>
    </source>
</evidence>
<dbReference type="InterPro" id="IPR040450">
    <property type="entry name" value="TFIIF_beta_HTH"/>
</dbReference>
<dbReference type="InterPro" id="IPR036388">
    <property type="entry name" value="WH-like_DNA-bd_sf"/>
</dbReference>
<protein>
    <recommendedName>
        <fullName evidence="3">Transcription initiation factor IIF subunit beta</fullName>
    </recommendedName>
    <alternativeName>
        <fullName evidence="9">TFIIF medium subunit</fullName>
    </alternativeName>
    <alternativeName>
        <fullName evidence="8">TFIIF-beta</fullName>
    </alternativeName>
</protein>
<comment type="similarity">
    <text evidence="2">Belongs to the TFIIF beta subunit family.</text>
</comment>
<keyword evidence="7" id="KW-0539">Nucleus</keyword>
<proteinExistence type="inferred from homology"/>
<evidence type="ECO:0000256" key="6">
    <source>
        <dbReference type="ARBA" id="ARBA00023163"/>
    </source>
</evidence>
<dbReference type="GO" id="GO:0003677">
    <property type="term" value="F:DNA binding"/>
    <property type="evidence" value="ECO:0007669"/>
    <property type="project" value="UniProtKB-KW"/>
</dbReference>
<dbReference type="CDD" id="cd07980">
    <property type="entry name" value="TFIIF_beta"/>
    <property type="match status" value="1"/>
</dbReference>
<evidence type="ECO:0000256" key="5">
    <source>
        <dbReference type="ARBA" id="ARBA00023125"/>
    </source>
</evidence>
<dbReference type="FunFam" id="1.10.10.10:FF:000035">
    <property type="entry name" value="General transcription factor IIF subunit 2"/>
    <property type="match status" value="1"/>
</dbReference>
<evidence type="ECO:0000256" key="8">
    <source>
        <dbReference type="ARBA" id="ARBA00081473"/>
    </source>
</evidence>
<sequence>MTEAADVKPRVPAPPPEEEQLQIKVPGEGGAIWAVRIPRFVYDKWIKVDEGGVHLGTLVIDSSANPPKISLKIPEPDIKPESLNSIDGPSVKGERSVQSSSYDLTGLPPNYDLHVPEERAKNTWVFSETIRSVSGLRMDGGMMGGKRKRENANPTLLGPVQHDCSLNPINDDQYKIIMKQRKLEAEHARRPVIRMEEVETNKGKLNMMSGGWGNVTSKMGGSMITNSSRLPSADKATRLPRPQLRNTLFGLFRQKPYWGIGALRTTTAQPDAWLREVLRDVAVRVTEGPYKDLWELRPDWRDAGVKGEVKVDGGDPEDAGEDGKEEEDWDEDDDEDDFEEIV</sequence>
<dbReference type="Pfam" id="PF02270">
    <property type="entry name" value="TFIIF_beta"/>
    <property type="match status" value="1"/>
</dbReference>
<accession>A0AA38H5C8</accession>
<feature type="domain" description="TFIIF beta subunit N-terminal" evidence="12">
    <location>
        <begin position="31"/>
        <end position="169"/>
    </location>
</feature>
<keyword evidence="4" id="KW-0805">Transcription regulation</keyword>
<comment type="caution">
    <text evidence="13">The sequence shown here is derived from an EMBL/GenBank/DDBJ whole genome shotgun (WGS) entry which is preliminary data.</text>
</comment>
<keyword evidence="5" id="KW-0238">DNA-binding</keyword>
<evidence type="ECO:0000256" key="2">
    <source>
        <dbReference type="ARBA" id="ARBA00009543"/>
    </source>
</evidence>
<dbReference type="InterPro" id="IPR036390">
    <property type="entry name" value="WH_DNA-bd_sf"/>
</dbReference>
<comment type="subcellular location">
    <subcellularLocation>
        <location evidence="1">Nucleus</location>
    </subcellularLocation>
</comment>
<dbReference type="SUPFAM" id="SSF50916">
    <property type="entry name" value="Rap30/74 interaction domains"/>
    <property type="match status" value="1"/>
</dbReference>
<name>A0AA38H5C8_9TREE</name>
<dbReference type="InterPro" id="IPR003196">
    <property type="entry name" value="TFIIF_beta"/>
</dbReference>
<feature type="compositionally biased region" description="Basic and acidic residues" evidence="10">
    <location>
        <begin position="304"/>
        <end position="313"/>
    </location>
</feature>
<evidence type="ECO:0000256" key="10">
    <source>
        <dbReference type="SAM" id="MobiDB-lite"/>
    </source>
</evidence>
<organism evidence="13 14">
    <name type="scientific">Dioszegia hungarica</name>
    <dbReference type="NCBI Taxonomy" id="4972"/>
    <lineage>
        <taxon>Eukaryota</taxon>
        <taxon>Fungi</taxon>
        <taxon>Dikarya</taxon>
        <taxon>Basidiomycota</taxon>
        <taxon>Agaricomycotina</taxon>
        <taxon>Tremellomycetes</taxon>
        <taxon>Tremellales</taxon>
        <taxon>Bulleribasidiaceae</taxon>
        <taxon>Dioszegia</taxon>
    </lineage>
</organism>
<dbReference type="Pfam" id="PF17683">
    <property type="entry name" value="TFIIF_beta_N"/>
    <property type="match status" value="1"/>
</dbReference>
<dbReference type="InterPro" id="IPR011039">
    <property type="entry name" value="TFIIF_interaction"/>
</dbReference>
<dbReference type="PANTHER" id="PTHR10445:SF0">
    <property type="entry name" value="GENERAL TRANSCRIPTION FACTOR IIF SUBUNIT 2"/>
    <property type="match status" value="1"/>
</dbReference>
<evidence type="ECO:0000256" key="3">
    <source>
        <dbReference type="ARBA" id="ARBA00021453"/>
    </source>
</evidence>
<dbReference type="Gene3D" id="1.10.10.10">
    <property type="entry name" value="Winged helix-like DNA-binding domain superfamily/Winged helix DNA-binding domain"/>
    <property type="match status" value="1"/>
</dbReference>
<evidence type="ECO:0000256" key="7">
    <source>
        <dbReference type="ARBA" id="ARBA00023242"/>
    </source>
</evidence>
<feature type="region of interest" description="Disordered" evidence="10">
    <location>
        <begin position="73"/>
        <end position="108"/>
    </location>
</feature>
<dbReference type="PANTHER" id="PTHR10445">
    <property type="entry name" value="GENERAL TRANSCRIPTION FACTOR IIF SUBUNIT 2"/>
    <property type="match status" value="1"/>
</dbReference>
<gene>
    <name evidence="13" type="ORF">MKK02DRAFT_38866</name>
</gene>
<dbReference type="Proteomes" id="UP001164286">
    <property type="component" value="Unassembled WGS sequence"/>
</dbReference>
<evidence type="ECO:0000313" key="14">
    <source>
        <dbReference type="Proteomes" id="UP001164286"/>
    </source>
</evidence>
<keyword evidence="6" id="KW-0804">Transcription</keyword>
<evidence type="ECO:0000259" key="11">
    <source>
        <dbReference type="Pfam" id="PF02270"/>
    </source>
</evidence>
<feature type="region of interest" description="Disordered" evidence="10">
    <location>
        <begin position="304"/>
        <end position="342"/>
    </location>
</feature>
<dbReference type="InterPro" id="IPR040504">
    <property type="entry name" value="TFIIF_beta_N"/>
</dbReference>
<evidence type="ECO:0000256" key="4">
    <source>
        <dbReference type="ARBA" id="ARBA00023015"/>
    </source>
</evidence>
<dbReference type="GO" id="GO:0006367">
    <property type="term" value="P:transcription initiation at RNA polymerase II promoter"/>
    <property type="evidence" value="ECO:0007669"/>
    <property type="project" value="InterPro"/>
</dbReference>
<keyword evidence="14" id="KW-1185">Reference proteome</keyword>
<evidence type="ECO:0000256" key="1">
    <source>
        <dbReference type="ARBA" id="ARBA00004123"/>
    </source>
</evidence>
<feature type="domain" description="TFIIF beta subunit HTH" evidence="11">
    <location>
        <begin position="237"/>
        <end position="301"/>
    </location>
</feature>
<dbReference type="EMBL" id="JAKWFO010000008">
    <property type="protein sequence ID" value="KAI9634193.1"/>
    <property type="molecule type" value="Genomic_DNA"/>
</dbReference>
<dbReference type="AlphaFoldDB" id="A0AA38H5C8"/>
<reference evidence="13" key="1">
    <citation type="journal article" date="2022" name="G3 (Bethesda)">
        <title>High quality genome of the basidiomycete yeast Dioszegia hungarica PDD-24b-2 isolated from cloud water.</title>
        <authorList>
            <person name="Jarrige D."/>
            <person name="Haridas S."/>
            <person name="Bleykasten-Grosshans C."/>
            <person name="Joly M."/>
            <person name="Nadalig T."/>
            <person name="Sancelme M."/>
            <person name="Vuilleumier S."/>
            <person name="Grigoriev I.V."/>
            <person name="Amato P."/>
            <person name="Bringel F."/>
        </authorList>
    </citation>
    <scope>NUCLEOTIDE SEQUENCE</scope>
    <source>
        <strain evidence="13">PDD-24b-2</strain>
    </source>
</reference>
<dbReference type="RefSeq" id="XP_052943970.1">
    <property type="nucleotide sequence ID" value="XM_053090324.1"/>
</dbReference>
<dbReference type="GeneID" id="77729529"/>